<evidence type="ECO:0000313" key="5">
    <source>
        <dbReference type="EMBL" id="SFG77408.1"/>
    </source>
</evidence>
<reference evidence="6" key="1">
    <citation type="submission" date="2016-10" db="EMBL/GenBank/DDBJ databases">
        <authorList>
            <person name="Varghese N."/>
            <person name="Submissions S."/>
        </authorList>
    </citation>
    <scope>NUCLEOTIDE SEQUENCE [LARGE SCALE GENOMIC DNA]</scope>
    <source>
        <strain evidence="6">DSM 17038</strain>
    </source>
</reference>
<dbReference type="Proteomes" id="UP000199337">
    <property type="component" value="Unassembled WGS sequence"/>
</dbReference>
<evidence type="ECO:0000256" key="1">
    <source>
        <dbReference type="ARBA" id="ARBA00022553"/>
    </source>
</evidence>
<dbReference type="GO" id="GO:0000155">
    <property type="term" value="F:phosphorelay sensor kinase activity"/>
    <property type="evidence" value="ECO:0007669"/>
    <property type="project" value="InterPro"/>
</dbReference>
<sequence>MDTDKMLELISVQRHDFLNHLQVISGLLQLKKEERAREYIVEVGQDIKRLSKISHLKDPEAAAAFLVSHNQAANAQIIVNYDVQADLAECGVPGTVTGAVFVRLLEYVLNRLAPPELAERELNIGLKAVEGGYLCVICFAGPVAVNELTWNELAQALSTKLTPYGGKLERTANGAKQDIKLFLPAADA</sequence>
<keyword evidence="1" id="KW-0597">Phosphoprotein</keyword>
<dbReference type="EMBL" id="FOOX01000009">
    <property type="protein sequence ID" value="SFG77408.1"/>
    <property type="molecule type" value="Genomic_DNA"/>
</dbReference>
<dbReference type="Gene3D" id="1.10.287.130">
    <property type="match status" value="1"/>
</dbReference>
<dbReference type="Pfam" id="PF14689">
    <property type="entry name" value="SPOB_a"/>
    <property type="match status" value="1"/>
</dbReference>
<keyword evidence="6" id="KW-1185">Reference proteome</keyword>
<dbReference type="InterPro" id="IPR016120">
    <property type="entry name" value="Sig_transdc_His_kin_SpoOB"/>
</dbReference>
<evidence type="ECO:0000256" key="3">
    <source>
        <dbReference type="ARBA" id="ARBA00022777"/>
    </source>
</evidence>
<evidence type="ECO:0000259" key="4">
    <source>
        <dbReference type="Pfam" id="PF14689"/>
    </source>
</evidence>
<evidence type="ECO:0000313" key="6">
    <source>
        <dbReference type="Proteomes" id="UP000199337"/>
    </source>
</evidence>
<gene>
    <name evidence="5" type="ORF">SAMN05660649_02664</name>
</gene>
<keyword evidence="3 5" id="KW-0418">Kinase</keyword>
<dbReference type="AlphaFoldDB" id="A0A1I2UK34"/>
<dbReference type="OrthoDB" id="1634477at2"/>
<organism evidence="5 6">
    <name type="scientific">Desulfotruncus arcticus DSM 17038</name>
    <dbReference type="NCBI Taxonomy" id="1121424"/>
    <lineage>
        <taxon>Bacteria</taxon>
        <taxon>Bacillati</taxon>
        <taxon>Bacillota</taxon>
        <taxon>Clostridia</taxon>
        <taxon>Eubacteriales</taxon>
        <taxon>Desulfallaceae</taxon>
        <taxon>Desulfotruncus</taxon>
    </lineage>
</organism>
<name>A0A1I2UK34_9FIRM</name>
<feature type="domain" description="SpoOB alpha-helical" evidence="4">
    <location>
        <begin position="2"/>
        <end position="55"/>
    </location>
</feature>
<keyword evidence="2" id="KW-0808">Transferase</keyword>
<dbReference type="RefSeq" id="WP_092471872.1">
    <property type="nucleotide sequence ID" value="NZ_FOOX01000009.1"/>
</dbReference>
<evidence type="ECO:0000256" key="2">
    <source>
        <dbReference type="ARBA" id="ARBA00022679"/>
    </source>
</evidence>
<dbReference type="InterPro" id="IPR039506">
    <property type="entry name" value="SPOB_a"/>
</dbReference>
<dbReference type="STRING" id="341036.SAMN05660649_02664"/>
<dbReference type="SUPFAM" id="SSF55890">
    <property type="entry name" value="Sporulation response regulatory protein Spo0B"/>
    <property type="match status" value="1"/>
</dbReference>
<accession>A0A1I2UK34</accession>
<proteinExistence type="predicted"/>
<protein>
    <submittedName>
        <fullName evidence="5">Sensor_kinase_SpoOB-type, alpha-helical domain</fullName>
    </submittedName>
</protein>